<reference evidence="1 2" key="2">
    <citation type="submission" date="2018-11" db="EMBL/GenBank/DDBJ databases">
        <authorList>
            <consortium name="Pathogen Informatics"/>
        </authorList>
    </citation>
    <scope>NUCLEOTIDE SEQUENCE [LARGE SCALE GENOMIC DNA]</scope>
</reference>
<accession>A0A183D3L8</accession>
<name>A0A183D3L8_9BILA</name>
<dbReference type="EMBL" id="UYRT01005580">
    <property type="protein sequence ID" value="VDK38969.1"/>
    <property type="molecule type" value="Genomic_DNA"/>
</dbReference>
<sequence length="52" mass="5823">MNADEFSRADFIVVVLVVKDAAVGNECQSTVVAKFQYYVRCSLGRRTQCKCC</sequence>
<reference evidence="3" key="1">
    <citation type="submission" date="2016-06" db="UniProtKB">
        <authorList>
            <consortium name="WormBaseParasite"/>
        </authorList>
    </citation>
    <scope>IDENTIFICATION</scope>
</reference>
<evidence type="ECO:0000313" key="2">
    <source>
        <dbReference type="Proteomes" id="UP000271098"/>
    </source>
</evidence>
<dbReference type="AlphaFoldDB" id="A0A183D3L8"/>
<evidence type="ECO:0000313" key="3">
    <source>
        <dbReference type="WBParaSite" id="GPUH_0000331401-mRNA-1"/>
    </source>
</evidence>
<dbReference type="Proteomes" id="UP000271098">
    <property type="component" value="Unassembled WGS sequence"/>
</dbReference>
<organism evidence="3">
    <name type="scientific">Gongylonema pulchrum</name>
    <dbReference type="NCBI Taxonomy" id="637853"/>
    <lineage>
        <taxon>Eukaryota</taxon>
        <taxon>Metazoa</taxon>
        <taxon>Ecdysozoa</taxon>
        <taxon>Nematoda</taxon>
        <taxon>Chromadorea</taxon>
        <taxon>Rhabditida</taxon>
        <taxon>Spirurina</taxon>
        <taxon>Spiruromorpha</taxon>
        <taxon>Spiruroidea</taxon>
        <taxon>Gongylonematidae</taxon>
        <taxon>Gongylonema</taxon>
    </lineage>
</organism>
<protein>
    <submittedName>
        <fullName evidence="1 3">Uncharacterized protein</fullName>
    </submittedName>
</protein>
<dbReference type="WBParaSite" id="GPUH_0000331401-mRNA-1">
    <property type="protein sequence ID" value="GPUH_0000331401-mRNA-1"/>
    <property type="gene ID" value="GPUH_0000331401"/>
</dbReference>
<gene>
    <name evidence="1" type="ORF">GPUH_LOCUS3308</name>
</gene>
<evidence type="ECO:0000313" key="1">
    <source>
        <dbReference type="EMBL" id="VDK38969.1"/>
    </source>
</evidence>
<keyword evidence="2" id="KW-1185">Reference proteome</keyword>
<proteinExistence type="predicted"/>